<proteinExistence type="predicted"/>
<organism evidence="1 2">
    <name type="scientific">Microbacterium helvum</name>
    <dbReference type="NCBI Taxonomy" id="2773713"/>
    <lineage>
        <taxon>Bacteria</taxon>
        <taxon>Bacillati</taxon>
        <taxon>Actinomycetota</taxon>
        <taxon>Actinomycetes</taxon>
        <taxon>Micrococcales</taxon>
        <taxon>Microbacteriaceae</taxon>
        <taxon>Microbacterium</taxon>
    </lineage>
</organism>
<dbReference type="Proteomes" id="UP000598426">
    <property type="component" value="Unassembled WGS sequence"/>
</dbReference>
<gene>
    <name evidence="1" type="ORF">IF188_10905</name>
</gene>
<protein>
    <submittedName>
        <fullName evidence="1">Uncharacterized protein</fullName>
    </submittedName>
</protein>
<comment type="caution">
    <text evidence="1">The sequence shown here is derived from an EMBL/GenBank/DDBJ whole genome shotgun (WGS) entry which is preliminary data.</text>
</comment>
<dbReference type="RefSeq" id="WP_191171831.1">
    <property type="nucleotide sequence ID" value="NZ_JACXZS010000006.1"/>
</dbReference>
<keyword evidence="2" id="KW-1185">Reference proteome</keyword>
<evidence type="ECO:0000313" key="2">
    <source>
        <dbReference type="Proteomes" id="UP000598426"/>
    </source>
</evidence>
<evidence type="ECO:0000313" key="1">
    <source>
        <dbReference type="EMBL" id="MBD3942204.1"/>
    </source>
</evidence>
<dbReference type="EMBL" id="JACXZS010000006">
    <property type="protein sequence ID" value="MBD3942204.1"/>
    <property type="molecule type" value="Genomic_DNA"/>
</dbReference>
<name>A0ABR8NNJ1_9MICO</name>
<sequence>MVRNEGWWVLSRFGWHSSPHRPDDPESYLGWPSFAVDDSRGGEITLTPADVVASEYVATRVVVEDVVFSGGLIVTEDGTPVREAVSSSRCDRWLELWYWGRGEREVAARFPDAVRFDDRASNGGVLLRRRLCDLPSYEEVVQWRTGTASWS</sequence>
<accession>A0ABR8NNJ1</accession>
<reference evidence="1 2" key="1">
    <citation type="submission" date="2020-09" db="EMBL/GenBank/DDBJ databases">
        <title>Isolation and identification of active actinomycetes.</title>
        <authorList>
            <person name="Li X."/>
        </authorList>
    </citation>
    <scope>NUCLEOTIDE SEQUENCE [LARGE SCALE GENOMIC DNA]</scope>
    <source>
        <strain evidence="1 2">NEAU-LLC</strain>
    </source>
</reference>